<organism evidence="1 2">
    <name type="scientific">Jimgerdemannia flammicorona</name>
    <dbReference type="NCBI Taxonomy" id="994334"/>
    <lineage>
        <taxon>Eukaryota</taxon>
        <taxon>Fungi</taxon>
        <taxon>Fungi incertae sedis</taxon>
        <taxon>Mucoromycota</taxon>
        <taxon>Mucoromycotina</taxon>
        <taxon>Endogonomycetes</taxon>
        <taxon>Endogonales</taxon>
        <taxon>Endogonaceae</taxon>
        <taxon>Jimgerdemannia</taxon>
    </lineage>
</organism>
<dbReference type="EMBL" id="RBNJ01019911">
    <property type="protein sequence ID" value="RUS23059.1"/>
    <property type="molecule type" value="Genomic_DNA"/>
</dbReference>
<name>A0A433PZR5_9FUNG</name>
<evidence type="ECO:0000313" key="1">
    <source>
        <dbReference type="EMBL" id="RUS23059.1"/>
    </source>
</evidence>
<accession>A0A433PZR5</accession>
<evidence type="ECO:0000313" key="2">
    <source>
        <dbReference type="Proteomes" id="UP000274822"/>
    </source>
</evidence>
<keyword evidence="2" id="KW-1185">Reference proteome</keyword>
<dbReference type="AlphaFoldDB" id="A0A433PZR5"/>
<gene>
    <name evidence="1" type="ORF">BC938DRAFT_475141</name>
</gene>
<protein>
    <submittedName>
        <fullName evidence="1">Uncharacterized protein</fullName>
    </submittedName>
</protein>
<comment type="caution">
    <text evidence="1">The sequence shown here is derived from an EMBL/GenBank/DDBJ whole genome shotgun (WGS) entry which is preliminary data.</text>
</comment>
<sequence>MVWGATFTISNLKYTRRLSPLCTGSTPPLEGSDVINRKTRRSRHVTVKRMLGRAPYQFRQRLKPRPKNWVRCYHPECENV</sequence>
<proteinExistence type="predicted"/>
<dbReference type="Proteomes" id="UP000274822">
    <property type="component" value="Unassembled WGS sequence"/>
</dbReference>
<reference evidence="1 2" key="1">
    <citation type="journal article" date="2018" name="New Phytol.">
        <title>Phylogenomics of Endogonaceae and evolution of mycorrhizas within Mucoromycota.</title>
        <authorList>
            <person name="Chang Y."/>
            <person name="Desiro A."/>
            <person name="Na H."/>
            <person name="Sandor L."/>
            <person name="Lipzen A."/>
            <person name="Clum A."/>
            <person name="Barry K."/>
            <person name="Grigoriev I.V."/>
            <person name="Martin F.M."/>
            <person name="Stajich J.E."/>
            <person name="Smith M.E."/>
            <person name="Bonito G."/>
            <person name="Spatafora J.W."/>
        </authorList>
    </citation>
    <scope>NUCLEOTIDE SEQUENCE [LARGE SCALE GENOMIC DNA]</scope>
    <source>
        <strain evidence="1 2">AD002</strain>
    </source>
</reference>